<keyword evidence="3" id="KW-1185">Reference proteome</keyword>
<evidence type="ECO:0000313" key="3">
    <source>
        <dbReference type="Proteomes" id="UP000504636"/>
    </source>
</evidence>
<sequence length="118" mass="14110">KCFELNYYYLGYNGKVFGKVATTFSISEFYLIRKIASLNIFPLIYYKTKAKIRQNFIYNRRKFIFLKGINYYKYKGFGYFRINKGPLKFLIRGRIIVNAIAFKNANPNYSKPQVNKTY</sequence>
<dbReference type="GeneID" id="54456083"/>
<dbReference type="PANTHER" id="PTHR46411">
    <property type="entry name" value="FAMILY ATPASE, PUTATIVE-RELATED"/>
    <property type="match status" value="1"/>
</dbReference>
<name>A0A6A6Z261_9PEZI</name>
<feature type="non-terminal residue" evidence="2">
    <location>
        <position position="1"/>
    </location>
</feature>
<proteinExistence type="predicted"/>
<dbReference type="EMBL" id="MU003695">
    <property type="protein sequence ID" value="KAF2814317.1"/>
    <property type="molecule type" value="Genomic_DNA"/>
</dbReference>
<gene>
    <name evidence="2 4" type="ORF">BDZ99DRAFT_380488</name>
</gene>
<reference evidence="4" key="3">
    <citation type="submission" date="2025-04" db="UniProtKB">
        <authorList>
            <consortium name="RefSeq"/>
        </authorList>
    </citation>
    <scope>IDENTIFICATION</scope>
    <source>
        <strain evidence="4">CBS 304.34</strain>
    </source>
</reference>
<dbReference type="Proteomes" id="UP000504636">
    <property type="component" value="Unplaced"/>
</dbReference>
<organism evidence="2">
    <name type="scientific">Mytilinidion resinicola</name>
    <dbReference type="NCBI Taxonomy" id="574789"/>
    <lineage>
        <taxon>Eukaryota</taxon>
        <taxon>Fungi</taxon>
        <taxon>Dikarya</taxon>
        <taxon>Ascomycota</taxon>
        <taxon>Pezizomycotina</taxon>
        <taxon>Dothideomycetes</taxon>
        <taxon>Pleosporomycetidae</taxon>
        <taxon>Mytilinidiales</taxon>
        <taxon>Mytilinidiaceae</taxon>
        <taxon>Mytilinidion</taxon>
    </lineage>
</organism>
<reference evidence="4" key="2">
    <citation type="submission" date="2020-04" db="EMBL/GenBank/DDBJ databases">
        <authorList>
            <consortium name="NCBI Genome Project"/>
        </authorList>
    </citation>
    <scope>NUCLEOTIDE SEQUENCE</scope>
    <source>
        <strain evidence="4">CBS 304.34</strain>
    </source>
</reference>
<protein>
    <recommendedName>
        <fullName evidence="1">DUF7025 domain-containing protein</fullName>
    </recommendedName>
</protein>
<dbReference type="OrthoDB" id="10480199at2759"/>
<evidence type="ECO:0000259" key="1">
    <source>
        <dbReference type="Pfam" id="PF22942"/>
    </source>
</evidence>
<dbReference type="PANTHER" id="PTHR46411:SF3">
    <property type="entry name" value="AAA+ ATPASE DOMAIN-CONTAINING PROTEIN"/>
    <property type="match status" value="1"/>
</dbReference>
<dbReference type="AlphaFoldDB" id="A0A6A6Z261"/>
<feature type="domain" description="DUF7025" evidence="1">
    <location>
        <begin position="2"/>
        <end position="46"/>
    </location>
</feature>
<dbReference type="Pfam" id="PF22942">
    <property type="entry name" value="DUF7025"/>
    <property type="match status" value="1"/>
</dbReference>
<evidence type="ECO:0000313" key="2">
    <source>
        <dbReference type="EMBL" id="KAF2814317.1"/>
    </source>
</evidence>
<accession>A0A6A6Z261</accession>
<dbReference type="RefSeq" id="XP_033581281.1">
    <property type="nucleotide sequence ID" value="XM_033715190.1"/>
</dbReference>
<evidence type="ECO:0000313" key="4">
    <source>
        <dbReference type="RefSeq" id="XP_033581281.1"/>
    </source>
</evidence>
<reference evidence="2 4" key="1">
    <citation type="journal article" date="2020" name="Stud. Mycol.">
        <title>101 Dothideomycetes genomes: a test case for predicting lifestyles and emergence of pathogens.</title>
        <authorList>
            <person name="Haridas S."/>
            <person name="Albert R."/>
            <person name="Binder M."/>
            <person name="Bloem J."/>
            <person name="Labutti K."/>
            <person name="Salamov A."/>
            <person name="Andreopoulos B."/>
            <person name="Baker S."/>
            <person name="Barry K."/>
            <person name="Bills G."/>
            <person name="Bluhm B."/>
            <person name="Cannon C."/>
            <person name="Castanera R."/>
            <person name="Culley D."/>
            <person name="Daum C."/>
            <person name="Ezra D."/>
            <person name="Gonzalez J."/>
            <person name="Henrissat B."/>
            <person name="Kuo A."/>
            <person name="Liang C."/>
            <person name="Lipzen A."/>
            <person name="Lutzoni F."/>
            <person name="Magnuson J."/>
            <person name="Mondo S."/>
            <person name="Nolan M."/>
            <person name="Ohm R."/>
            <person name="Pangilinan J."/>
            <person name="Park H.-J."/>
            <person name="Ramirez L."/>
            <person name="Alfaro M."/>
            <person name="Sun H."/>
            <person name="Tritt A."/>
            <person name="Yoshinaga Y."/>
            <person name="Zwiers L.-H."/>
            <person name="Turgeon B."/>
            <person name="Goodwin S."/>
            <person name="Spatafora J."/>
            <person name="Crous P."/>
            <person name="Grigoriev I."/>
        </authorList>
    </citation>
    <scope>NUCLEOTIDE SEQUENCE</scope>
    <source>
        <strain evidence="2 4">CBS 304.34</strain>
    </source>
</reference>
<dbReference type="InterPro" id="IPR054289">
    <property type="entry name" value="DUF7025"/>
</dbReference>